<evidence type="ECO:0000313" key="3">
    <source>
        <dbReference type="Proteomes" id="UP000235220"/>
    </source>
</evidence>
<dbReference type="RefSeq" id="XP_018832972.1">
    <property type="nucleotide sequence ID" value="XM_018977427.2"/>
</dbReference>
<dbReference type="Pfam" id="PF14389">
    <property type="entry name" value="Lzipper-MIP1"/>
    <property type="match status" value="1"/>
</dbReference>
<organism evidence="3 6">
    <name type="scientific">Juglans regia</name>
    <name type="common">English walnut</name>
    <dbReference type="NCBI Taxonomy" id="51240"/>
    <lineage>
        <taxon>Eukaryota</taxon>
        <taxon>Viridiplantae</taxon>
        <taxon>Streptophyta</taxon>
        <taxon>Embryophyta</taxon>
        <taxon>Tracheophyta</taxon>
        <taxon>Spermatophyta</taxon>
        <taxon>Magnoliopsida</taxon>
        <taxon>eudicotyledons</taxon>
        <taxon>Gunneridae</taxon>
        <taxon>Pentapetalae</taxon>
        <taxon>rosids</taxon>
        <taxon>fabids</taxon>
        <taxon>Fagales</taxon>
        <taxon>Juglandaceae</taxon>
        <taxon>Juglans</taxon>
    </lineage>
</organism>
<dbReference type="Gramene" id="Jr08_10210_p1">
    <property type="protein sequence ID" value="cds.Jr08_10210_p1"/>
    <property type="gene ID" value="Jr08_10210"/>
</dbReference>
<dbReference type="GeneID" id="109000517"/>
<proteinExistence type="predicted"/>
<dbReference type="InterPro" id="IPR025757">
    <property type="entry name" value="MIP1_Leuzipper"/>
</dbReference>
<evidence type="ECO:0000313" key="6">
    <source>
        <dbReference type="RefSeq" id="XP_018832970.1"/>
    </source>
</evidence>
<keyword evidence="3" id="KW-1185">Reference proteome</keyword>
<dbReference type="PANTHER" id="PTHR23054:SF15">
    <property type="entry name" value="OS08G0515700 PROTEIN"/>
    <property type="match status" value="1"/>
</dbReference>
<evidence type="ECO:0000313" key="7">
    <source>
        <dbReference type="RefSeq" id="XP_018832972.1"/>
    </source>
</evidence>
<evidence type="ECO:0000313" key="4">
    <source>
        <dbReference type="RefSeq" id="XP_018832968.1"/>
    </source>
</evidence>
<sequence>MLSVNCRSSSSSCASPSHLSFVSAPENGLPGSILNMSPRISSYFCPYVQSERSLPDQASLRWDSNKELGFSNNSIPSYGTPTPKSSTELREEIATLEVEIMHLERYLLSLYRTAFEGHRPTLPDTHGSYLQYKIGSSPKLLSNQSHQNMEPRVSKDGLVHHDKMSPTGWANSDNPGLVAHLKSKSIKDWKNAGSGHRCLADHLAASCSDNTFSSPDRLSEDIVRCISSIYCKLASHPPTHSGLSASPISSMSSSSIFSSKNACDSWSPHGNEDAAVHRQLQGLKEDSGPYTAMVEVLKICLDDDSFNFAAKMLQDFRSLVRSLEKVDPRKMKREERLAFWINIHNALVMHAYLAYGIPDRIKNTSILKATYNVGGHCINAHDIQSSILGIRSHRSAPWLHTLLYSGRKSKTGSIGHVYALEYPEPLVHFVLCSGAYSDPVVRAYTAKNIFRDLRLAKEEFIQTRVRIHKEMKIFLPKVLYYFAKDMSLSMYELLEVVYENLPEVRQKAIKKCMKGKVDKYIHWLPHSSTFRYVIHGELATARTV</sequence>
<evidence type="ECO:0000259" key="2">
    <source>
        <dbReference type="Pfam" id="PF14389"/>
    </source>
</evidence>
<protein>
    <submittedName>
        <fullName evidence="4 5">Uncharacterized protein LOC109000517</fullName>
    </submittedName>
</protein>
<reference evidence="4 5" key="1">
    <citation type="submission" date="2025-04" db="UniProtKB">
        <authorList>
            <consortium name="RefSeq"/>
        </authorList>
    </citation>
    <scope>IDENTIFICATION</scope>
    <source>
        <tissue evidence="4 5">Leaves</tissue>
    </source>
</reference>
<dbReference type="RefSeq" id="XP_018832970.1">
    <property type="nucleotide sequence ID" value="XM_018977425.2"/>
</dbReference>
<dbReference type="RefSeq" id="XP_018832968.1">
    <property type="nucleotide sequence ID" value="XM_018977423.2"/>
</dbReference>
<dbReference type="AlphaFoldDB" id="A0A2I4FMT1"/>
<dbReference type="RefSeq" id="XP_018832969.1">
    <property type="nucleotide sequence ID" value="XM_018977424.2"/>
</dbReference>
<evidence type="ECO:0000313" key="5">
    <source>
        <dbReference type="RefSeq" id="XP_018832969.1"/>
    </source>
</evidence>
<dbReference type="Proteomes" id="UP000235220">
    <property type="component" value="Chromosome 8"/>
</dbReference>
<dbReference type="PANTHER" id="PTHR23054">
    <property type="entry name" value="TERNARY COMPLEX FACTOR MIP1, LEUCINE-ZIPPER-RELATED"/>
    <property type="match status" value="1"/>
</dbReference>
<dbReference type="KEGG" id="jre:109000517"/>
<dbReference type="InterPro" id="IPR006869">
    <property type="entry name" value="DUF547"/>
</dbReference>
<dbReference type="Pfam" id="PF04784">
    <property type="entry name" value="DUF547"/>
    <property type="match status" value="1"/>
</dbReference>
<dbReference type="OrthoDB" id="418495at2759"/>
<dbReference type="STRING" id="51240.A0A2I4FMT1"/>
<evidence type="ECO:0000259" key="1">
    <source>
        <dbReference type="Pfam" id="PF04784"/>
    </source>
</evidence>
<feature type="domain" description="DUF547" evidence="1">
    <location>
        <begin position="329"/>
        <end position="461"/>
    </location>
</feature>
<accession>A0A2I4FMT1</accession>
<feature type="domain" description="Ternary complex factor MIP1 leucine-zipper" evidence="2">
    <location>
        <begin position="67"/>
        <end position="116"/>
    </location>
</feature>
<name>A0A2I4FMT1_JUGRE</name>
<gene>
    <name evidence="4 5 6 7" type="primary">LOC109000517</name>
</gene>